<dbReference type="AlphaFoldDB" id="A0A6J4TAZ1"/>
<sequence length="98" mass="10601">MDLAAEFIQSHGQATSMLPVNFGGVGMTTVLYKFRDRRAIVVMVHAPEPAHLAGPFACRIFMDLNQGTPDRAKFAQLVHWCANSVTLGNVESGAVVTN</sequence>
<name>A0A6J4TAZ1_9SPHN</name>
<protein>
    <submittedName>
        <fullName evidence="1">Uncharacterized protein</fullName>
    </submittedName>
</protein>
<gene>
    <name evidence="1" type="ORF">AVDCRST_MAG91-2003</name>
</gene>
<accession>A0A6J4TAZ1</accession>
<proteinExistence type="predicted"/>
<organism evidence="1">
    <name type="scientific">uncultured Sphingomonadaceae bacterium</name>
    <dbReference type="NCBI Taxonomy" id="169976"/>
    <lineage>
        <taxon>Bacteria</taxon>
        <taxon>Pseudomonadati</taxon>
        <taxon>Pseudomonadota</taxon>
        <taxon>Alphaproteobacteria</taxon>
        <taxon>Sphingomonadales</taxon>
        <taxon>Sphingomonadaceae</taxon>
        <taxon>environmental samples</taxon>
    </lineage>
</organism>
<dbReference type="EMBL" id="CADCVX010000369">
    <property type="protein sequence ID" value="CAA9517658.1"/>
    <property type="molecule type" value="Genomic_DNA"/>
</dbReference>
<reference evidence="1" key="1">
    <citation type="submission" date="2020-02" db="EMBL/GenBank/DDBJ databases">
        <authorList>
            <person name="Meier V. D."/>
        </authorList>
    </citation>
    <scope>NUCLEOTIDE SEQUENCE</scope>
    <source>
        <strain evidence="1">AVDCRST_MAG91</strain>
    </source>
</reference>
<evidence type="ECO:0000313" key="1">
    <source>
        <dbReference type="EMBL" id="CAA9517658.1"/>
    </source>
</evidence>